<sequence>MQANLSKFALNIENTLNKVTLKYELDLDFVLIAITSSLKDYRLCYFINKVSGLRLSKAEDHEIWMPPPVGKAFFSRYADFSEAFDTEYYLLANKAADGGFLIPEMRHSDYFLLIRNFIDEEDLAALQDAIAEIPEVVVASEISPQKLKSKENLIF</sequence>
<reference evidence="2" key="1">
    <citation type="journal article" date="2019" name="Int. J. Syst. Evol. Microbiol.">
        <title>The Global Catalogue of Microorganisms (GCM) 10K type strain sequencing project: providing services to taxonomists for standard genome sequencing and annotation.</title>
        <authorList>
            <consortium name="The Broad Institute Genomics Platform"/>
            <consortium name="The Broad Institute Genome Sequencing Center for Infectious Disease"/>
            <person name="Wu L."/>
            <person name="Ma J."/>
        </authorList>
    </citation>
    <scope>NUCLEOTIDE SEQUENCE [LARGE SCALE GENOMIC DNA]</scope>
    <source>
        <strain evidence="2">CGMCC 1.15342</strain>
    </source>
</reference>
<keyword evidence="2" id="KW-1185">Reference proteome</keyword>
<dbReference type="NCBIfam" id="NF033205">
    <property type="entry name" value="IPExxxVDY"/>
    <property type="match status" value="1"/>
</dbReference>
<evidence type="ECO:0008006" key="3">
    <source>
        <dbReference type="Google" id="ProtNLM"/>
    </source>
</evidence>
<dbReference type="InterPro" id="IPR047690">
    <property type="entry name" value="IPExxxVDY_fam"/>
</dbReference>
<dbReference type="Proteomes" id="UP000597338">
    <property type="component" value="Unassembled WGS sequence"/>
</dbReference>
<comment type="caution">
    <text evidence="1">The sequence shown here is derived from an EMBL/GenBank/DDBJ whole genome shotgun (WGS) entry which is preliminary data.</text>
</comment>
<organism evidence="1 2">
    <name type="scientific">Parapedobacter defluvii</name>
    <dbReference type="NCBI Taxonomy" id="2045106"/>
    <lineage>
        <taxon>Bacteria</taxon>
        <taxon>Pseudomonadati</taxon>
        <taxon>Bacteroidota</taxon>
        <taxon>Sphingobacteriia</taxon>
        <taxon>Sphingobacteriales</taxon>
        <taxon>Sphingobacteriaceae</taxon>
        <taxon>Parapedobacter</taxon>
    </lineage>
</organism>
<dbReference type="EMBL" id="BMIK01000025">
    <property type="protein sequence ID" value="GGC46677.1"/>
    <property type="molecule type" value="Genomic_DNA"/>
</dbReference>
<protein>
    <recommendedName>
        <fullName evidence="3">IPExxxVDY family protein</fullName>
    </recommendedName>
</protein>
<proteinExistence type="predicted"/>
<accession>A0ABQ1MTY4</accession>
<evidence type="ECO:0000313" key="1">
    <source>
        <dbReference type="EMBL" id="GGC46677.1"/>
    </source>
</evidence>
<evidence type="ECO:0000313" key="2">
    <source>
        <dbReference type="Proteomes" id="UP000597338"/>
    </source>
</evidence>
<gene>
    <name evidence="1" type="ORF">GCM10011386_43660</name>
</gene>
<name>A0ABQ1MTY4_9SPHI</name>